<evidence type="ECO:0000313" key="2">
    <source>
        <dbReference type="Proteomes" id="UP000551758"/>
    </source>
</evidence>
<accession>A0A7J7EBW7</accession>
<protein>
    <submittedName>
        <fullName evidence="1">Uncharacterized protein</fullName>
    </submittedName>
</protein>
<proteinExistence type="predicted"/>
<name>A0A7J7EBW7_DICBM</name>
<evidence type="ECO:0000313" key="1">
    <source>
        <dbReference type="EMBL" id="KAF5913173.1"/>
    </source>
</evidence>
<comment type="caution">
    <text evidence="1">The sequence shown here is derived from an EMBL/GenBank/DDBJ whole genome shotgun (WGS) entry which is preliminary data.</text>
</comment>
<organism evidence="1 2">
    <name type="scientific">Diceros bicornis minor</name>
    <name type="common">South-central black rhinoceros</name>
    <dbReference type="NCBI Taxonomy" id="77932"/>
    <lineage>
        <taxon>Eukaryota</taxon>
        <taxon>Metazoa</taxon>
        <taxon>Chordata</taxon>
        <taxon>Craniata</taxon>
        <taxon>Vertebrata</taxon>
        <taxon>Euteleostomi</taxon>
        <taxon>Mammalia</taxon>
        <taxon>Eutheria</taxon>
        <taxon>Laurasiatheria</taxon>
        <taxon>Perissodactyla</taxon>
        <taxon>Rhinocerotidae</taxon>
        <taxon>Diceros</taxon>
    </lineage>
</organism>
<dbReference type="Proteomes" id="UP000551758">
    <property type="component" value="Unassembled WGS sequence"/>
</dbReference>
<dbReference type="EMBL" id="JACDTQ010003641">
    <property type="protein sequence ID" value="KAF5913173.1"/>
    <property type="molecule type" value="Genomic_DNA"/>
</dbReference>
<sequence length="159" mass="17555">MCGINSHLQTTGLIILNIPDPTGQERLQIMITGGHVVERLTLSCSSSLMLIIDESIRKLPDPETPPVQDSSQSRHLSQLLLLRKQSIVELSTRGPFPPADMSACQKCGITHHHEHFVSQISQQAWHRFSMSSQLFHLGQSFSPSDSTAPLCEDSVGVFL</sequence>
<dbReference type="AlphaFoldDB" id="A0A7J7EBW7"/>
<keyword evidence="2" id="KW-1185">Reference proteome</keyword>
<gene>
    <name evidence="1" type="ORF">HPG69_016788</name>
</gene>
<reference evidence="1 2" key="1">
    <citation type="journal article" date="2020" name="Mol. Biol. Evol.">
        <title>Interspecific Gene Flow and the Evolution of Specialization in Black and White Rhinoceros.</title>
        <authorList>
            <person name="Moodley Y."/>
            <person name="Westbury M.V."/>
            <person name="Russo I.M."/>
            <person name="Gopalakrishnan S."/>
            <person name="Rakotoarivelo A."/>
            <person name="Olsen R.A."/>
            <person name="Prost S."/>
            <person name="Tunstall T."/>
            <person name="Ryder O.A."/>
            <person name="Dalen L."/>
            <person name="Bruford M.W."/>
        </authorList>
    </citation>
    <scope>NUCLEOTIDE SEQUENCE [LARGE SCALE GENOMIC DNA]</scope>
    <source>
        <strain evidence="1">SBR-YM</strain>
        <tissue evidence="1">Skin</tissue>
    </source>
</reference>